<evidence type="ECO:0000313" key="7">
    <source>
        <dbReference type="Proteomes" id="UP001157355"/>
    </source>
</evidence>
<evidence type="ECO:0000256" key="4">
    <source>
        <dbReference type="PROSITE-ProRule" id="PRU00335"/>
    </source>
</evidence>
<dbReference type="InterPro" id="IPR050109">
    <property type="entry name" value="HTH-type_TetR-like_transc_reg"/>
</dbReference>
<dbReference type="AlphaFoldDB" id="A0AA37TW19"/>
<dbReference type="GO" id="GO:0003700">
    <property type="term" value="F:DNA-binding transcription factor activity"/>
    <property type="evidence" value="ECO:0007669"/>
    <property type="project" value="TreeGrafter"/>
</dbReference>
<keyword evidence="2 4" id="KW-0238">DNA-binding</keyword>
<accession>A0AA37TW19</accession>
<dbReference type="GO" id="GO:0000976">
    <property type="term" value="F:transcription cis-regulatory region binding"/>
    <property type="evidence" value="ECO:0007669"/>
    <property type="project" value="TreeGrafter"/>
</dbReference>
<dbReference type="InterPro" id="IPR023772">
    <property type="entry name" value="DNA-bd_HTH_TetR-type_CS"/>
</dbReference>
<dbReference type="Proteomes" id="UP001157355">
    <property type="component" value="Unassembled WGS sequence"/>
</dbReference>
<dbReference type="InterPro" id="IPR001647">
    <property type="entry name" value="HTH_TetR"/>
</dbReference>
<gene>
    <name evidence="6" type="ORF">GCM10010873_19590</name>
</gene>
<dbReference type="PROSITE" id="PS01081">
    <property type="entry name" value="HTH_TETR_1"/>
    <property type="match status" value="1"/>
</dbReference>
<dbReference type="SUPFAM" id="SSF46689">
    <property type="entry name" value="Homeodomain-like"/>
    <property type="match status" value="1"/>
</dbReference>
<evidence type="ECO:0000256" key="3">
    <source>
        <dbReference type="ARBA" id="ARBA00023163"/>
    </source>
</evidence>
<comment type="caution">
    <text evidence="6">The sequence shown here is derived from an EMBL/GenBank/DDBJ whole genome shotgun (WGS) entry which is preliminary data.</text>
</comment>
<dbReference type="Gene3D" id="1.10.357.10">
    <property type="entry name" value="Tetracycline Repressor, domain 2"/>
    <property type="match status" value="1"/>
</dbReference>
<dbReference type="InterPro" id="IPR049513">
    <property type="entry name" value="TetR_C_40"/>
</dbReference>
<dbReference type="PROSITE" id="PS50977">
    <property type="entry name" value="HTH_TETR_2"/>
    <property type="match status" value="1"/>
</dbReference>
<dbReference type="Pfam" id="PF00440">
    <property type="entry name" value="TetR_N"/>
    <property type="match status" value="1"/>
</dbReference>
<keyword evidence="3" id="KW-0804">Transcription</keyword>
<evidence type="ECO:0000256" key="1">
    <source>
        <dbReference type="ARBA" id="ARBA00023015"/>
    </source>
</evidence>
<dbReference type="PANTHER" id="PTHR30055">
    <property type="entry name" value="HTH-TYPE TRANSCRIPTIONAL REGULATOR RUTR"/>
    <property type="match status" value="1"/>
</dbReference>
<name>A0AA37TW19_9RHOB</name>
<dbReference type="PANTHER" id="PTHR30055:SF234">
    <property type="entry name" value="HTH-TYPE TRANSCRIPTIONAL REGULATOR BETI"/>
    <property type="match status" value="1"/>
</dbReference>
<keyword evidence="7" id="KW-1185">Reference proteome</keyword>
<proteinExistence type="predicted"/>
<feature type="domain" description="HTH tetR-type" evidence="5">
    <location>
        <begin position="19"/>
        <end position="79"/>
    </location>
</feature>
<evidence type="ECO:0000256" key="2">
    <source>
        <dbReference type="ARBA" id="ARBA00023125"/>
    </source>
</evidence>
<protein>
    <recommendedName>
        <fullName evidence="5">HTH tetR-type domain-containing protein</fullName>
    </recommendedName>
</protein>
<keyword evidence="1" id="KW-0805">Transcription regulation</keyword>
<evidence type="ECO:0000313" key="6">
    <source>
        <dbReference type="EMBL" id="GLS86985.1"/>
    </source>
</evidence>
<evidence type="ECO:0000259" key="5">
    <source>
        <dbReference type="PROSITE" id="PS50977"/>
    </source>
</evidence>
<feature type="DNA-binding region" description="H-T-H motif" evidence="4">
    <location>
        <begin position="42"/>
        <end position="61"/>
    </location>
</feature>
<dbReference type="InterPro" id="IPR009057">
    <property type="entry name" value="Homeodomain-like_sf"/>
</dbReference>
<reference evidence="6 7" key="1">
    <citation type="journal article" date="2014" name="Int. J. Syst. Evol. Microbiol.">
        <title>Complete genome sequence of Corynebacterium casei LMG S-19264T (=DSM 44701T), isolated from a smear-ripened cheese.</title>
        <authorList>
            <consortium name="US DOE Joint Genome Institute (JGI-PGF)"/>
            <person name="Walter F."/>
            <person name="Albersmeier A."/>
            <person name="Kalinowski J."/>
            <person name="Ruckert C."/>
        </authorList>
    </citation>
    <scope>NUCLEOTIDE SEQUENCE [LARGE SCALE GENOMIC DNA]</scope>
    <source>
        <strain evidence="6 7">NBRC 111766</strain>
    </source>
</reference>
<dbReference type="RefSeq" id="WP_284325167.1">
    <property type="nucleotide sequence ID" value="NZ_BSPP01000007.1"/>
</dbReference>
<dbReference type="PRINTS" id="PR00455">
    <property type="entry name" value="HTHTETR"/>
</dbReference>
<organism evidence="6 7">
    <name type="scientific">Cypionkella aquatica</name>
    <dbReference type="NCBI Taxonomy" id="1756042"/>
    <lineage>
        <taxon>Bacteria</taxon>
        <taxon>Pseudomonadati</taxon>
        <taxon>Pseudomonadota</taxon>
        <taxon>Alphaproteobacteria</taxon>
        <taxon>Rhodobacterales</taxon>
        <taxon>Paracoccaceae</taxon>
        <taxon>Cypionkella</taxon>
    </lineage>
</organism>
<sequence length="213" mass="23239">MTNNAPSPPPDGRVARRQRRNRDALIEAARDIMMEKGVDSATMLEIAARADVGAGTVYNYFKSKDELAIAVLETLMHQLGLRIEAVTKTFDDHAQVYAYGIRTVLDTAIQDVRWAQMLHRSEVIADAMFRMMGPFAIRDLRLASQAGRFQVSHADLVWRLTTHALIGASLAITTGQVPASSADQIIAQLLCMTGIGPEAALELAGRSRPPLGV</sequence>
<dbReference type="EMBL" id="BSPP01000007">
    <property type="protein sequence ID" value="GLS86985.1"/>
    <property type="molecule type" value="Genomic_DNA"/>
</dbReference>
<dbReference type="Pfam" id="PF21306">
    <property type="entry name" value="TetR_C_40"/>
    <property type="match status" value="1"/>
</dbReference>